<comment type="similarity">
    <text evidence="6">Belongs to the bacterial ring-hydroxylating dioxygenase ferredoxin component family.</text>
</comment>
<evidence type="ECO:0000256" key="5">
    <source>
        <dbReference type="ARBA" id="ARBA00034078"/>
    </source>
</evidence>
<keyword evidence="8" id="KW-0560">Oxidoreductase</keyword>
<proteinExistence type="inferred from homology"/>
<dbReference type="PROSITE" id="PS51296">
    <property type="entry name" value="RIESKE"/>
    <property type="match status" value="1"/>
</dbReference>
<dbReference type="Pfam" id="PF00355">
    <property type="entry name" value="Rieske"/>
    <property type="match status" value="1"/>
</dbReference>
<evidence type="ECO:0000313" key="9">
    <source>
        <dbReference type="Proteomes" id="UP000190092"/>
    </source>
</evidence>
<dbReference type="GO" id="GO:0051213">
    <property type="term" value="F:dioxygenase activity"/>
    <property type="evidence" value="ECO:0007669"/>
    <property type="project" value="UniProtKB-KW"/>
</dbReference>
<evidence type="ECO:0000256" key="3">
    <source>
        <dbReference type="ARBA" id="ARBA00023004"/>
    </source>
</evidence>
<keyword evidence="3" id="KW-0408">Iron</keyword>
<accession>A0A1T4R9Z2</accession>
<comment type="cofactor">
    <cofactor evidence="5">
        <name>[2Fe-2S] cluster</name>
        <dbReference type="ChEBI" id="CHEBI:190135"/>
    </cofactor>
</comment>
<dbReference type="InterPro" id="IPR017941">
    <property type="entry name" value="Rieske_2Fe-2S"/>
</dbReference>
<dbReference type="SUPFAM" id="SSF50022">
    <property type="entry name" value="ISP domain"/>
    <property type="match status" value="1"/>
</dbReference>
<gene>
    <name evidence="8" type="ORF">SAMN02745126_03725</name>
</gene>
<keyword evidence="4" id="KW-0411">Iron-sulfur</keyword>
<keyword evidence="8" id="KW-0223">Dioxygenase</keyword>
<evidence type="ECO:0000313" key="8">
    <source>
        <dbReference type="EMBL" id="SKA12900.1"/>
    </source>
</evidence>
<dbReference type="AlphaFoldDB" id="A0A1T4R9Z2"/>
<evidence type="ECO:0000259" key="7">
    <source>
        <dbReference type="PROSITE" id="PS51296"/>
    </source>
</evidence>
<protein>
    <submittedName>
        <fullName evidence="8">Naphthalene 1,2-dioxygenase system ferredoxin subunit</fullName>
    </submittedName>
</protein>
<evidence type="ECO:0000256" key="6">
    <source>
        <dbReference type="ARBA" id="ARBA00038001"/>
    </source>
</evidence>
<dbReference type="PANTHER" id="PTHR21496">
    <property type="entry name" value="FERREDOXIN-RELATED"/>
    <property type="match status" value="1"/>
</dbReference>
<dbReference type="CDD" id="cd03528">
    <property type="entry name" value="Rieske_RO_ferredoxin"/>
    <property type="match status" value="1"/>
</dbReference>
<evidence type="ECO:0000256" key="2">
    <source>
        <dbReference type="ARBA" id="ARBA00022723"/>
    </source>
</evidence>
<name>A0A1T4R9Z2_9HYPH</name>
<organism evidence="8 9">
    <name type="scientific">Enhydrobacter aerosaccus</name>
    <dbReference type="NCBI Taxonomy" id="225324"/>
    <lineage>
        <taxon>Bacteria</taxon>
        <taxon>Pseudomonadati</taxon>
        <taxon>Pseudomonadota</taxon>
        <taxon>Alphaproteobacteria</taxon>
        <taxon>Hyphomicrobiales</taxon>
        <taxon>Enhydrobacter</taxon>
    </lineage>
</organism>
<evidence type="ECO:0000256" key="4">
    <source>
        <dbReference type="ARBA" id="ARBA00023014"/>
    </source>
</evidence>
<dbReference type="STRING" id="225324.SAMN02745126_03725"/>
<dbReference type="Proteomes" id="UP000190092">
    <property type="component" value="Unassembled WGS sequence"/>
</dbReference>
<dbReference type="GO" id="GO:0051537">
    <property type="term" value="F:2 iron, 2 sulfur cluster binding"/>
    <property type="evidence" value="ECO:0007669"/>
    <property type="project" value="UniProtKB-KW"/>
</dbReference>
<keyword evidence="2" id="KW-0479">Metal-binding</keyword>
<keyword evidence="1" id="KW-0001">2Fe-2S</keyword>
<dbReference type="EMBL" id="FUWJ01000004">
    <property type="protein sequence ID" value="SKA12900.1"/>
    <property type="molecule type" value="Genomic_DNA"/>
</dbReference>
<reference evidence="9" key="1">
    <citation type="submission" date="2017-02" db="EMBL/GenBank/DDBJ databases">
        <authorList>
            <person name="Varghese N."/>
            <person name="Submissions S."/>
        </authorList>
    </citation>
    <scope>NUCLEOTIDE SEQUENCE [LARGE SCALE GENOMIC DNA]</scope>
    <source>
        <strain evidence="9">ATCC 27094</strain>
    </source>
</reference>
<dbReference type="PANTHER" id="PTHR21496:SF0">
    <property type="entry name" value="RIESKE DOMAIN-CONTAINING PROTEIN"/>
    <property type="match status" value="1"/>
</dbReference>
<keyword evidence="9" id="KW-1185">Reference proteome</keyword>
<dbReference type="OrthoDB" id="9800167at2"/>
<sequence length="102" mass="11204">MAWIDVADRAALARSGRREVEAAGIALLLYDLEGALYATSAICPHHAAWLSQGSVEGEIVNCPRHMGQFHIPTGRQLRGPACPDLRTYPVREEGGRIWIELP</sequence>
<dbReference type="Gene3D" id="2.102.10.10">
    <property type="entry name" value="Rieske [2Fe-2S] iron-sulphur domain"/>
    <property type="match status" value="1"/>
</dbReference>
<dbReference type="RefSeq" id="WP_085935391.1">
    <property type="nucleotide sequence ID" value="NZ_FUWJ01000004.1"/>
</dbReference>
<dbReference type="InterPro" id="IPR036922">
    <property type="entry name" value="Rieske_2Fe-2S_sf"/>
</dbReference>
<evidence type="ECO:0000256" key="1">
    <source>
        <dbReference type="ARBA" id="ARBA00022714"/>
    </source>
</evidence>
<dbReference type="GO" id="GO:0046872">
    <property type="term" value="F:metal ion binding"/>
    <property type="evidence" value="ECO:0007669"/>
    <property type="project" value="UniProtKB-KW"/>
</dbReference>
<feature type="domain" description="Rieske" evidence="7">
    <location>
        <begin position="3"/>
        <end position="99"/>
    </location>
</feature>